<keyword evidence="5" id="KW-0963">Cytoplasm</keyword>
<keyword evidence="8" id="KW-0966">Cell projection</keyword>
<evidence type="ECO:0000256" key="7">
    <source>
        <dbReference type="ARBA" id="ARBA00023069"/>
    </source>
</evidence>
<evidence type="ECO:0000256" key="3">
    <source>
        <dbReference type="ARBA" id="ARBA00007460"/>
    </source>
</evidence>
<feature type="compositionally biased region" description="Basic and acidic residues" evidence="10">
    <location>
        <begin position="236"/>
        <end position="249"/>
    </location>
</feature>
<dbReference type="Pfam" id="PF11527">
    <property type="entry name" value="ARL2_Bind_BART"/>
    <property type="match status" value="1"/>
</dbReference>
<feature type="region of interest" description="Disordered" evidence="10">
    <location>
        <begin position="270"/>
        <end position="308"/>
    </location>
</feature>
<dbReference type="Proteomes" id="UP000410492">
    <property type="component" value="Unassembled WGS sequence"/>
</dbReference>
<dbReference type="Gene3D" id="1.20.1520.10">
    <property type="entry name" value="ADP-ribosylation factor-like 2-binding protein, domain"/>
    <property type="match status" value="1"/>
</dbReference>
<name>A0A653CZ35_CALMS</name>
<keyword evidence="6" id="KW-0175">Coiled coil</keyword>
<sequence length="340" mass="39492">MEEKEDNSWVFDSLVCFLNGPIWNAPLQSFVEEKSLIFEPNVSDSEEYKKIYDEFKNLVDFMLGNFMEDIGITPEQFENACKEGKKQHLSFDHNLFEQIWAANDYDMFKKMMTRRNVELQLEALELIERKYGITPDSFVPKGKERKMVKEKEDEEEMEKVVREIPVVVENEVLDEVARTFASEDEPAVDTLEVKNIIQEQRPNLEKFLQKSNKPDSMDTSTKAGNNGENSGSLQNKETENEQKSKEIDAIELKKRQEYLRAQRDKLVALKKEARRKQLNNADHQSSTSSEETSKKRPKSARAAERVLDGKKPIFDSKELNIRKSLAEKLRAQVVSKDNKQ</sequence>
<evidence type="ECO:0000256" key="9">
    <source>
        <dbReference type="ARBA" id="ARBA00031593"/>
    </source>
</evidence>
<evidence type="ECO:0000256" key="10">
    <source>
        <dbReference type="SAM" id="MobiDB-lite"/>
    </source>
</evidence>
<dbReference type="AlphaFoldDB" id="A0A653CZ35"/>
<reference evidence="12 13" key="1">
    <citation type="submission" date="2019-01" db="EMBL/GenBank/DDBJ databases">
        <authorList>
            <person name="Sayadi A."/>
        </authorList>
    </citation>
    <scope>NUCLEOTIDE SEQUENCE [LARGE SCALE GENOMIC DNA]</scope>
</reference>
<proteinExistence type="inferred from homology"/>
<dbReference type="PANTHER" id="PTHR21532">
    <property type="entry name" value="PHOSPHODIESTERASE HL"/>
    <property type="match status" value="1"/>
</dbReference>
<feature type="compositionally biased region" description="Basic and acidic residues" evidence="10">
    <location>
        <begin position="202"/>
        <end position="216"/>
    </location>
</feature>
<evidence type="ECO:0000256" key="8">
    <source>
        <dbReference type="ARBA" id="ARBA00023273"/>
    </source>
</evidence>
<evidence type="ECO:0000256" key="2">
    <source>
        <dbReference type="ARBA" id="ARBA00004496"/>
    </source>
</evidence>
<feature type="domain" description="BART" evidence="11">
    <location>
        <begin position="7"/>
        <end position="120"/>
    </location>
</feature>
<dbReference type="InterPro" id="IPR042541">
    <property type="entry name" value="BART_sf"/>
</dbReference>
<evidence type="ECO:0000313" key="13">
    <source>
        <dbReference type="Proteomes" id="UP000410492"/>
    </source>
</evidence>
<dbReference type="OrthoDB" id="272687at2759"/>
<comment type="subcellular location">
    <subcellularLocation>
        <location evidence="1">Cell projection</location>
        <location evidence="1">Cilium</location>
    </subcellularLocation>
    <subcellularLocation>
        <location evidence="2">Cytoplasm</location>
    </subcellularLocation>
</comment>
<dbReference type="GO" id="GO:0005930">
    <property type="term" value="C:axoneme"/>
    <property type="evidence" value="ECO:0007669"/>
    <property type="project" value="TreeGrafter"/>
</dbReference>
<comment type="similarity">
    <text evidence="3">Belongs to the CFAP36 family.</text>
</comment>
<accession>A0A653CZ35</accession>
<evidence type="ECO:0000256" key="5">
    <source>
        <dbReference type="ARBA" id="ARBA00022490"/>
    </source>
</evidence>
<organism evidence="12 13">
    <name type="scientific">Callosobruchus maculatus</name>
    <name type="common">Southern cowpea weevil</name>
    <name type="synonym">Pulse bruchid</name>
    <dbReference type="NCBI Taxonomy" id="64391"/>
    <lineage>
        <taxon>Eukaryota</taxon>
        <taxon>Metazoa</taxon>
        <taxon>Ecdysozoa</taxon>
        <taxon>Arthropoda</taxon>
        <taxon>Hexapoda</taxon>
        <taxon>Insecta</taxon>
        <taxon>Pterygota</taxon>
        <taxon>Neoptera</taxon>
        <taxon>Endopterygota</taxon>
        <taxon>Coleoptera</taxon>
        <taxon>Polyphaga</taxon>
        <taxon>Cucujiformia</taxon>
        <taxon>Chrysomeloidea</taxon>
        <taxon>Chrysomelidae</taxon>
        <taxon>Bruchinae</taxon>
        <taxon>Bruchini</taxon>
        <taxon>Callosobruchus</taxon>
    </lineage>
</organism>
<keyword evidence="13" id="KW-1185">Reference proteome</keyword>
<keyword evidence="7" id="KW-0969">Cilium</keyword>
<evidence type="ECO:0000256" key="6">
    <source>
        <dbReference type="ARBA" id="ARBA00023054"/>
    </source>
</evidence>
<dbReference type="EMBL" id="CAACVG010009207">
    <property type="protein sequence ID" value="VEN52548.1"/>
    <property type="molecule type" value="Genomic_DNA"/>
</dbReference>
<evidence type="ECO:0000313" key="12">
    <source>
        <dbReference type="EMBL" id="VEN52548.1"/>
    </source>
</evidence>
<feature type="region of interest" description="Disordered" evidence="10">
    <location>
        <begin position="202"/>
        <end position="249"/>
    </location>
</feature>
<dbReference type="GO" id="GO:0097546">
    <property type="term" value="C:ciliary base"/>
    <property type="evidence" value="ECO:0007669"/>
    <property type="project" value="TreeGrafter"/>
</dbReference>
<dbReference type="PANTHER" id="PTHR21532:SF0">
    <property type="entry name" value="CILIA- AND FLAGELLA-ASSOCIATED PROTEIN 36"/>
    <property type="match status" value="1"/>
</dbReference>
<dbReference type="InterPro" id="IPR023379">
    <property type="entry name" value="BART_dom"/>
</dbReference>
<feature type="compositionally biased region" description="Polar residues" evidence="10">
    <location>
        <begin position="217"/>
        <end position="235"/>
    </location>
</feature>
<evidence type="ECO:0000259" key="11">
    <source>
        <dbReference type="Pfam" id="PF11527"/>
    </source>
</evidence>
<evidence type="ECO:0000256" key="1">
    <source>
        <dbReference type="ARBA" id="ARBA00004138"/>
    </source>
</evidence>
<protein>
    <recommendedName>
        <fullName evidence="4">Cilia- and flagella-associated protein 36</fullName>
    </recommendedName>
    <alternativeName>
        <fullName evidence="9">Coiled-coil domain-containing protein 104</fullName>
    </alternativeName>
</protein>
<gene>
    <name evidence="12" type="ORF">CALMAC_LOCUS12634</name>
</gene>
<dbReference type="InterPro" id="IPR038888">
    <property type="entry name" value="CFAP36"/>
</dbReference>
<evidence type="ECO:0000256" key="4">
    <source>
        <dbReference type="ARBA" id="ARBA00021815"/>
    </source>
</evidence>